<keyword evidence="6 15" id="KW-0021">Allosteric enzyme</keyword>
<feature type="active site" description="Proton acceptor" evidence="15">
    <location>
        <position position="127"/>
    </location>
</feature>
<keyword evidence="5 15" id="KW-0963">Cytoplasm</keyword>
<dbReference type="GO" id="GO:0016208">
    <property type="term" value="F:AMP binding"/>
    <property type="evidence" value="ECO:0007669"/>
    <property type="project" value="TreeGrafter"/>
</dbReference>
<dbReference type="GO" id="GO:0070095">
    <property type="term" value="F:fructose-6-phosphate binding"/>
    <property type="evidence" value="ECO:0007669"/>
    <property type="project" value="TreeGrafter"/>
</dbReference>
<dbReference type="Pfam" id="PF00365">
    <property type="entry name" value="PFK"/>
    <property type="match status" value="1"/>
</dbReference>
<keyword evidence="7 15" id="KW-0808">Transferase</keyword>
<dbReference type="PANTHER" id="PTHR13697">
    <property type="entry name" value="PHOSPHOFRUCTOKINASE"/>
    <property type="match status" value="1"/>
</dbReference>
<feature type="binding site" description="in other chain" evidence="15">
    <location>
        <begin position="125"/>
        <end position="127"/>
    </location>
    <ligand>
        <name>substrate</name>
        <note>ligand shared between dimeric partners</note>
    </ligand>
</feature>
<dbReference type="AlphaFoldDB" id="A0A1L7LIU4"/>
<protein>
    <recommendedName>
        <fullName evidence="15">ATP-dependent 6-phosphofructokinase</fullName>
        <shortName evidence="15">ATP-PFK</shortName>
        <shortName evidence="15">Phosphofructokinase</shortName>
        <ecNumber evidence="15">2.7.1.11</ecNumber>
    </recommendedName>
    <alternativeName>
        <fullName evidence="15">Phosphohexokinase</fullName>
    </alternativeName>
</protein>
<dbReference type="PANTHER" id="PTHR13697:SF4">
    <property type="entry name" value="ATP-DEPENDENT 6-PHOSPHOFRUCTOKINASE"/>
    <property type="match status" value="1"/>
</dbReference>
<feature type="binding site" description="in other chain" evidence="15">
    <location>
        <begin position="185"/>
        <end position="187"/>
    </location>
    <ligand>
        <name>ADP</name>
        <dbReference type="ChEBI" id="CHEBI:456216"/>
        <note>allosteric activator; ligand shared between dimeric partners</note>
    </ligand>
</feature>
<evidence type="ECO:0000313" key="18">
    <source>
        <dbReference type="Proteomes" id="UP000217758"/>
    </source>
</evidence>
<comment type="similarity">
    <text evidence="15">Belongs to the phosphofructokinase type A (PFKA) family. ATP-dependent PFK group I subfamily. Prokaryotic clade 'B1' sub-subfamily.</text>
</comment>
<feature type="binding site" description="in other chain" evidence="15">
    <location>
        <begin position="169"/>
        <end position="171"/>
    </location>
    <ligand>
        <name>substrate</name>
        <note>ligand shared between dimeric partners</note>
    </ligand>
</feature>
<feature type="binding site" description="in other chain" evidence="15">
    <location>
        <position position="223"/>
    </location>
    <ligand>
        <name>substrate</name>
        <note>ligand shared between dimeric partners</note>
    </ligand>
</feature>
<evidence type="ECO:0000256" key="12">
    <source>
        <dbReference type="ARBA" id="ARBA00022842"/>
    </source>
</evidence>
<comment type="caution">
    <text evidence="15">Lacks conserved residue(s) required for the propagation of feature annotation.</text>
</comment>
<feature type="domain" description="Phosphofructokinase" evidence="16">
    <location>
        <begin position="3"/>
        <end position="277"/>
    </location>
</feature>
<accession>A0A1L7LIU4</accession>
<dbReference type="Gene3D" id="3.40.50.450">
    <property type="match status" value="1"/>
</dbReference>
<dbReference type="InterPro" id="IPR000023">
    <property type="entry name" value="Phosphofructokinase_dom"/>
</dbReference>
<dbReference type="RefSeq" id="WP_128833182.1">
    <property type="nucleotide sequence ID" value="NZ_AP014612.1"/>
</dbReference>
<dbReference type="InterPro" id="IPR012828">
    <property type="entry name" value="PFKA_ATP_prok"/>
</dbReference>
<dbReference type="PROSITE" id="PS00433">
    <property type="entry name" value="PHOSPHOFRUCTOKINASE"/>
    <property type="match status" value="1"/>
</dbReference>
<keyword evidence="18" id="KW-1185">Reference proteome</keyword>
<dbReference type="GO" id="GO:0061621">
    <property type="term" value="P:canonical glycolysis"/>
    <property type="evidence" value="ECO:0007669"/>
    <property type="project" value="TreeGrafter"/>
</dbReference>
<dbReference type="GO" id="GO:0030388">
    <property type="term" value="P:fructose 1,6-bisphosphate metabolic process"/>
    <property type="evidence" value="ECO:0007669"/>
    <property type="project" value="TreeGrafter"/>
</dbReference>
<dbReference type="GO" id="GO:0046872">
    <property type="term" value="F:metal ion binding"/>
    <property type="evidence" value="ECO:0007669"/>
    <property type="project" value="UniProtKB-KW"/>
</dbReference>
<evidence type="ECO:0000256" key="11">
    <source>
        <dbReference type="ARBA" id="ARBA00022840"/>
    </source>
</evidence>
<feature type="binding site" description="in other chain" evidence="15">
    <location>
        <position position="154"/>
    </location>
    <ligand>
        <name>ADP</name>
        <dbReference type="ChEBI" id="CHEBI:456216"/>
        <note>allosteric activator; ligand shared between dimeric partners</note>
    </ligand>
</feature>
<keyword evidence="11 15" id="KW-0067">ATP-binding</keyword>
<evidence type="ECO:0000256" key="10">
    <source>
        <dbReference type="ARBA" id="ARBA00022777"/>
    </source>
</evidence>
<evidence type="ECO:0000256" key="15">
    <source>
        <dbReference type="HAMAP-Rule" id="MF_00339"/>
    </source>
</evidence>
<feature type="binding site" evidence="15">
    <location>
        <begin position="21"/>
        <end position="25"/>
    </location>
    <ligand>
        <name>ADP</name>
        <dbReference type="ChEBI" id="CHEBI:456216"/>
        <note>allosteric activator; ligand shared between dimeric partners</note>
    </ligand>
</feature>
<dbReference type="PRINTS" id="PR00476">
    <property type="entry name" value="PHFRCTKINASE"/>
</dbReference>
<evidence type="ECO:0000256" key="3">
    <source>
        <dbReference type="ARBA" id="ARBA00004496"/>
    </source>
</evidence>
<evidence type="ECO:0000256" key="6">
    <source>
        <dbReference type="ARBA" id="ARBA00022533"/>
    </source>
</evidence>
<keyword evidence="9 15" id="KW-0547">Nucleotide-binding</keyword>
<comment type="catalytic activity">
    <reaction evidence="14 15">
        <text>beta-D-fructose 6-phosphate + ATP = beta-D-fructose 1,6-bisphosphate + ADP + H(+)</text>
        <dbReference type="Rhea" id="RHEA:16109"/>
        <dbReference type="ChEBI" id="CHEBI:15378"/>
        <dbReference type="ChEBI" id="CHEBI:30616"/>
        <dbReference type="ChEBI" id="CHEBI:32966"/>
        <dbReference type="ChEBI" id="CHEBI:57634"/>
        <dbReference type="ChEBI" id="CHEBI:456216"/>
        <dbReference type="EC" id="2.7.1.11"/>
    </reaction>
</comment>
<dbReference type="InterPro" id="IPR022953">
    <property type="entry name" value="ATP_PFK"/>
</dbReference>
<comment type="function">
    <text evidence="2 15">Catalyzes the phosphorylation of D-fructose 6-phosphate to fructose 1,6-bisphosphate by ATP, the first committing step of glycolysis.</text>
</comment>
<dbReference type="GO" id="GO:0005524">
    <property type="term" value="F:ATP binding"/>
    <property type="evidence" value="ECO:0007669"/>
    <property type="project" value="UniProtKB-UniRule"/>
</dbReference>
<evidence type="ECO:0000256" key="2">
    <source>
        <dbReference type="ARBA" id="ARBA00002659"/>
    </source>
</evidence>
<dbReference type="NCBIfam" id="NF002872">
    <property type="entry name" value="PRK03202.1"/>
    <property type="match status" value="1"/>
</dbReference>
<evidence type="ECO:0000256" key="9">
    <source>
        <dbReference type="ARBA" id="ARBA00022741"/>
    </source>
</evidence>
<keyword evidence="12 15" id="KW-0460">Magnesium</keyword>
<feature type="binding site" description="in other chain" evidence="15">
    <location>
        <begin position="214"/>
        <end position="216"/>
    </location>
    <ligand>
        <name>ADP</name>
        <dbReference type="ChEBI" id="CHEBI:456216"/>
        <note>allosteric activator; ligand shared between dimeric partners</note>
    </ligand>
</feature>
<comment type="subcellular location">
    <subcellularLocation>
        <location evidence="3 15">Cytoplasm</location>
    </subcellularLocation>
</comment>
<feature type="binding site" evidence="15">
    <location>
        <position position="11"/>
    </location>
    <ligand>
        <name>ATP</name>
        <dbReference type="ChEBI" id="CHEBI:30616"/>
    </ligand>
</feature>
<evidence type="ECO:0000256" key="4">
    <source>
        <dbReference type="ARBA" id="ARBA00004679"/>
    </source>
</evidence>
<evidence type="ECO:0000313" key="17">
    <source>
        <dbReference type="EMBL" id="BAQ24113.1"/>
    </source>
</evidence>
<dbReference type="FunFam" id="3.40.50.460:FF:000002">
    <property type="entry name" value="ATP-dependent 6-phosphofructokinase"/>
    <property type="match status" value="1"/>
</dbReference>
<feature type="binding site" description="in other chain" evidence="15">
    <location>
        <begin position="251"/>
        <end position="254"/>
    </location>
    <ligand>
        <name>substrate</name>
        <note>ligand shared between dimeric partners</note>
    </ligand>
</feature>
<feature type="binding site" evidence="15">
    <location>
        <position position="103"/>
    </location>
    <ligand>
        <name>Mg(2+)</name>
        <dbReference type="ChEBI" id="CHEBI:18420"/>
        <note>catalytic</note>
    </ligand>
</feature>
<dbReference type="NCBIfam" id="TIGR02482">
    <property type="entry name" value="PFKA_ATP"/>
    <property type="match status" value="1"/>
</dbReference>
<dbReference type="InterPro" id="IPR035966">
    <property type="entry name" value="PKF_sf"/>
</dbReference>
<sequence>MKRIAVLTSGGDAPGMNAAVRAVVRKAISEGMEVCGINRGYAGMVEGDIFPLDAKGVSNILSRGGTFLQSARYPEFAKLEGQLKGIEQLKKHGIEGVVVIGGDGSYHGAMRLTEHGFPAVGLPGTIDNDIVGTDYTIGFDTAVNTATDALDKIRDTSFSHGRTFVVEVMGRNAGDIALWSGIAAGADQIIIPEEPYDIKEVVANVKNGYLSKSKNHHLIVLAEGVMHGEAFAAKMKEAGDNSDLRVTNLGHILRGGAPTPRDRVIASWMGAHAVELLREGKGGLAIGIQNEKLVEHPILGSAEDGALFSLTEQGEIVVNNPHKARLDFAALNRDLSN</sequence>
<evidence type="ECO:0000256" key="8">
    <source>
        <dbReference type="ARBA" id="ARBA00022723"/>
    </source>
</evidence>
<dbReference type="HAMAP" id="MF_00339">
    <property type="entry name" value="Phosphofructokinase_I_B1"/>
    <property type="match status" value="1"/>
</dbReference>
<evidence type="ECO:0000256" key="5">
    <source>
        <dbReference type="ARBA" id="ARBA00022490"/>
    </source>
</evidence>
<dbReference type="GO" id="GO:0003872">
    <property type="term" value="F:6-phosphofructokinase activity"/>
    <property type="evidence" value="ECO:0007669"/>
    <property type="project" value="UniProtKB-UniRule"/>
</dbReference>
<dbReference type="PIRSF" id="PIRSF000532">
    <property type="entry name" value="ATP_PFK_prok"/>
    <property type="match status" value="1"/>
</dbReference>
<feature type="binding site" evidence="15">
    <location>
        <begin position="102"/>
        <end position="105"/>
    </location>
    <ligand>
        <name>ATP</name>
        <dbReference type="ChEBI" id="CHEBI:30616"/>
    </ligand>
</feature>
<evidence type="ECO:0000256" key="13">
    <source>
        <dbReference type="ARBA" id="ARBA00023152"/>
    </source>
</evidence>
<dbReference type="Gene3D" id="3.40.50.460">
    <property type="entry name" value="Phosphofructokinase domain"/>
    <property type="match status" value="1"/>
</dbReference>
<dbReference type="UniPathway" id="UPA00109">
    <property type="reaction ID" value="UER00182"/>
</dbReference>
<dbReference type="Proteomes" id="UP000217758">
    <property type="component" value="Chromosome"/>
</dbReference>
<dbReference type="EC" id="2.7.1.11" evidence="15"/>
<feature type="binding site" evidence="15">
    <location>
        <position position="245"/>
    </location>
    <ligand>
        <name>substrate</name>
        <note>ligand shared between dimeric partners</note>
    </ligand>
</feature>
<dbReference type="GO" id="GO:0042802">
    <property type="term" value="F:identical protein binding"/>
    <property type="evidence" value="ECO:0007669"/>
    <property type="project" value="TreeGrafter"/>
</dbReference>
<comment type="subunit">
    <text evidence="15">Homotetramer.</text>
</comment>
<evidence type="ECO:0000256" key="1">
    <source>
        <dbReference type="ARBA" id="ARBA00001946"/>
    </source>
</evidence>
<dbReference type="SUPFAM" id="SSF53784">
    <property type="entry name" value="Phosphofructokinase"/>
    <property type="match status" value="1"/>
</dbReference>
<feature type="binding site" evidence="15">
    <location>
        <position position="162"/>
    </location>
    <ligand>
        <name>substrate</name>
        <note>ligand shared between dimeric partners</note>
    </ligand>
</feature>
<name>A0A1L7LIU4_9STRE</name>
<dbReference type="FunFam" id="3.40.50.450:FF:000001">
    <property type="entry name" value="ATP-dependent 6-phosphofructokinase"/>
    <property type="match status" value="1"/>
</dbReference>
<evidence type="ECO:0000256" key="14">
    <source>
        <dbReference type="ARBA" id="ARBA00048070"/>
    </source>
</evidence>
<keyword evidence="10 15" id="KW-0418">Kinase</keyword>
<comment type="pathway">
    <text evidence="4 15">Carbohydrate degradation; glycolysis; D-glyceraldehyde 3-phosphate and glycerone phosphate from D-glucose: step 3/4.</text>
</comment>
<dbReference type="EMBL" id="AP014612">
    <property type="protein sequence ID" value="BAQ24113.1"/>
    <property type="molecule type" value="Genomic_DNA"/>
</dbReference>
<keyword evidence="8 15" id="KW-0479">Metal-binding</keyword>
<organism evidence="17 18">
    <name type="scientific">Streptococcus troglodytae</name>
    <dbReference type="NCBI Taxonomy" id="1111760"/>
    <lineage>
        <taxon>Bacteria</taxon>
        <taxon>Bacillati</taxon>
        <taxon>Bacillota</taxon>
        <taxon>Bacilli</taxon>
        <taxon>Lactobacillales</taxon>
        <taxon>Streptococcaceae</taxon>
        <taxon>Streptococcus</taxon>
    </lineage>
</organism>
<dbReference type="InterPro" id="IPR015912">
    <property type="entry name" value="Phosphofructokinase_CS"/>
</dbReference>
<reference evidence="17 18" key="1">
    <citation type="journal article" date="2016" name="Microbiol. Immunol.">
        <title>Complete genome sequence of Streptococcus troglodytae TKU31 isolated from the oral cavity of a chimpanzee (Pan troglodytes).</title>
        <authorList>
            <person name="Okamoto M."/>
            <person name="Naito M."/>
            <person name="Miyanohara M."/>
            <person name="Imai S."/>
            <person name="Nomura Y."/>
            <person name="Saito W."/>
            <person name="Momoi Y."/>
            <person name="Takada K."/>
            <person name="Miyabe-Nishiwaki T."/>
            <person name="Tomonaga M."/>
            <person name="Hanada N."/>
        </authorList>
    </citation>
    <scope>NUCLEOTIDE SEQUENCE [LARGE SCALE GENOMIC DNA]</scope>
    <source>
        <strain evidence="18">TKU 31</strain>
    </source>
</reference>
<comment type="cofactor">
    <cofactor evidence="1 15">
        <name>Mg(2+)</name>
        <dbReference type="ChEBI" id="CHEBI:18420"/>
    </cofactor>
</comment>
<feature type="binding site" evidence="15">
    <location>
        <begin position="72"/>
        <end position="73"/>
    </location>
    <ligand>
        <name>ATP</name>
        <dbReference type="ChEBI" id="CHEBI:30616"/>
    </ligand>
</feature>
<comment type="activity regulation">
    <text evidence="15">Allosterically activated by ADP and other diphosphonucleosides, and allosterically inhibited by phosphoenolpyruvate.</text>
</comment>
<dbReference type="KEGG" id="strg:SRT_08520"/>
<dbReference type="InterPro" id="IPR012003">
    <property type="entry name" value="ATP_PFK_prok-type"/>
</dbReference>
<keyword evidence="13 15" id="KW-0324">Glycolysis</keyword>
<gene>
    <name evidence="17" type="primary">pfk</name>
    <name evidence="15" type="synonym">pfkA</name>
    <name evidence="17" type="ORF">SRT_08520</name>
</gene>
<evidence type="ECO:0000259" key="16">
    <source>
        <dbReference type="Pfam" id="PF00365"/>
    </source>
</evidence>
<dbReference type="GO" id="GO:0006002">
    <property type="term" value="P:fructose 6-phosphate metabolic process"/>
    <property type="evidence" value="ECO:0007669"/>
    <property type="project" value="UniProtKB-UniRule"/>
</dbReference>
<proteinExistence type="inferred from homology"/>
<dbReference type="GO" id="GO:0048029">
    <property type="term" value="F:monosaccharide binding"/>
    <property type="evidence" value="ECO:0007669"/>
    <property type="project" value="TreeGrafter"/>
</dbReference>
<dbReference type="GO" id="GO:0005945">
    <property type="term" value="C:6-phosphofructokinase complex"/>
    <property type="evidence" value="ECO:0007669"/>
    <property type="project" value="TreeGrafter"/>
</dbReference>
<evidence type="ECO:0000256" key="7">
    <source>
        <dbReference type="ARBA" id="ARBA00022679"/>
    </source>
</evidence>